<protein>
    <submittedName>
        <fullName evidence="2">Uncharacterized protein</fullName>
    </submittedName>
</protein>
<proteinExistence type="predicted"/>
<reference evidence="2 3" key="1">
    <citation type="submission" date="2017-11" db="EMBL/GenBank/DDBJ databases">
        <title>Genome-resolved metagenomics identifies genetic mobility, metabolic interactions, and unexpected diversity in perchlorate-reducing communities.</title>
        <authorList>
            <person name="Barnum T.P."/>
            <person name="Figueroa I.A."/>
            <person name="Carlstrom C.I."/>
            <person name="Lucas L.N."/>
            <person name="Engelbrektson A.L."/>
            <person name="Coates J.D."/>
        </authorList>
    </citation>
    <scope>NUCLEOTIDE SEQUENCE [LARGE SCALE GENOMIC DNA]</scope>
    <source>
        <strain evidence="2">BM706</strain>
    </source>
</reference>
<feature type="signal peptide" evidence="1">
    <location>
        <begin position="1"/>
        <end position="19"/>
    </location>
</feature>
<accession>A0A2N5ZC98</accession>
<comment type="caution">
    <text evidence="2">The sequence shown here is derived from an EMBL/GenBank/DDBJ whole genome shotgun (WGS) entry which is preliminary data.</text>
</comment>
<dbReference type="AlphaFoldDB" id="A0A2N5ZC98"/>
<gene>
    <name evidence="2" type="ORF">C0601_10535</name>
</gene>
<feature type="non-terminal residue" evidence="2">
    <location>
        <position position="173"/>
    </location>
</feature>
<evidence type="ECO:0000256" key="1">
    <source>
        <dbReference type="SAM" id="SignalP"/>
    </source>
</evidence>
<sequence length="173" mass="18509">MLKKIFYLLLVFIATIFLASCGGGSGGGVTTSGEAISTTGIAVDPYISNSKFYIDSNKNGSYDNGEPISGSSDVNGIFTFSTSMKKGDVVRMHPSYKGKHNGIDYTGNLIEGKVENALANGRVVFSPITTIAIKHSLSEEQVVEIINDAFEDQNFMTVADIYSDPMDQVNSAV</sequence>
<feature type="chain" id="PRO_5014717299" evidence="1">
    <location>
        <begin position="20"/>
        <end position="173"/>
    </location>
</feature>
<keyword evidence="1" id="KW-0732">Signal</keyword>
<dbReference type="EMBL" id="PKTG01000118">
    <property type="protein sequence ID" value="PLX16301.1"/>
    <property type="molecule type" value="Genomic_DNA"/>
</dbReference>
<name>A0A2N5ZC98_MUIH1</name>
<dbReference type="Proteomes" id="UP000234857">
    <property type="component" value="Unassembled WGS sequence"/>
</dbReference>
<evidence type="ECO:0000313" key="2">
    <source>
        <dbReference type="EMBL" id="PLX16301.1"/>
    </source>
</evidence>
<dbReference type="PROSITE" id="PS51257">
    <property type="entry name" value="PROKAR_LIPOPROTEIN"/>
    <property type="match status" value="1"/>
</dbReference>
<evidence type="ECO:0000313" key="3">
    <source>
        <dbReference type="Proteomes" id="UP000234857"/>
    </source>
</evidence>
<organism evidence="2 3">
    <name type="scientific">Muiribacterium halophilum</name>
    <dbReference type="NCBI Taxonomy" id="2053465"/>
    <lineage>
        <taxon>Bacteria</taxon>
        <taxon>Candidatus Muiribacteriota</taxon>
        <taxon>Candidatus Muiribacteriia</taxon>
        <taxon>Candidatus Muiribacteriales</taxon>
        <taxon>Candidatus Muiribacteriaceae</taxon>
        <taxon>Candidatus Muiribacterium</taxon>
    </lineage>
</organism>